<keyword evidence="2" id="KW-1185">Reference proteome</keyword>
<dbReference type="Proteomes" id="UP000315540">
    <property type="component" value="Unassembled WGS sequence"/>
</dbReference>
<sequence length="172" mass="19797">MKQKSKNIALVVGLILVLLIAYQYAFAKTFTLQKEVDQLTLEKEKYMAAPVQLAALTKKEQQLDIILAKNNVEGNSLQHNLLKTLNGLSSTSNIKIIAFEEPHIYRDKTTKKGMTTYDFVLQGEYNALISVIYELEQQYSFGNIVQVNFEKKKDFRTRATYLQCRVLLQRLN</sequence>
<evidence type="ECO:0000313" key="1">
    <source>
        <dbReference type="EMBL" id="TPN87682.1"/>
    </source>
</evidence>
<dbReference type="OrthoDB" id="1343945at2"/>
<organism evidence="1 2">
    <name type="scientific">Aquimarina algicola</name>
    <dbReference type="NCBI Taxonomy" id="2589995"/>
    <lineage>
        <taxon>Bacteria</taxon>
        <taxon>Pseudomonadati</taxon>
        <taxon>Bacteroidota</taxon>
        <taxon>Flavobacteriia</taxon>
        <taxon>Flavobacteriales</taxon>
        <taxon>Flavobacteriaceae</taxon>
        <taxon>Aquimarina</taxon>
    </lineage>
</organism>
<dbReference type="EMBL" id="VFWZ01000002">
    <property type="protein sequence ID" value="TPN87682.1"/>
    <property type="molecule type" value="Genomic_DNA"/>
</dbReference>
<dbReference type="AlphaFoldDB" id="A0A504JG67"/>
<proteinExistence type="predicted"/>
<comment type="caution">
    <text evidence="1">The sequence shown here is derived from an EMBL/GenBank/DDBJ whole genome shotgun (WGS) entry which is preliminary data.</text>
</comment>
<name>A0A504JG67_9FLAO</name>
<dbReference type="RefSeq" id="WP_140592322.1">
    <property type="nucleotide sequence ID" value="NZ_VFWZ01000002.1"/>
</dbReference>
<evidence type="ECO:0000313" key="2">
    <source>
        <dbReference type="Proteomes" id="UP000315540"/>
    </source>
</evidence>
<protein>
    <submittedName>
        <fullName evidence="1">Uncharacterized protein</fullName>
    </submittedName>
</protein>
<reference evidence="1 2" key="1">
    <citation type="submission" date="2019-06" db="EMBL/GenBank/DDBJ databases">
        <authorList>
            <person name="Meng X."/>
        </authorList>
    </citation>
    <scope>NUCLEOTIDE SEQUENCE [LARGE SCALE GENOMIC DNA]</scope>
    <source>
        <strain evidence="1 2">M625</strain>
    </source>
</reference>
<gene>
    <name evidence="1" type="ORF">FHK87_08890</name>
</gene>
<accession>A0A504JG67</accession>